<comment type="caution">
    <text evidence="2">The sequence shown here is derived from an EMBL/GenBank/DDBJ whole genome shotgun (WGS) entry which is preliminary data.</text>
</comment>
<organism evidence="2">
    <name type="scientific">marine sediment metagenome</name>
    <dbReference type="NCBI Taxonomy" id="412755"/>
    <lineage>
        <taxon>unclassified sequences</taxon>
        <taxon>metagenomes</taxon>
        <taxon>ecological metagenomes</taxon>
    </lineage>
</organism>
<feature type="region of interest" description="Disordered" evidence="1">
    <location>
        <begin position="176"/>
        <end position="199"/>
    </location>
</feature>
<dbReference type="EMBL" id="LAZR01007662">
    <property type="protein sequence ID" value="KKM83792.1"/>
    <property type="molecule type" value="Genomic_DNA"/>
</dbReference>
<feature type="region of interest" description="Disordered" evidence="1">
    <location>
        <begin position="1"/>
        <end position="49"/>
    </location>
</feature>
<protein>
    <submittedName>
        <fullName evidence="2">Uncharacterized protein</fullName>
    </submittedName>
</protein>
<sequence length="199" mass="21995">MSYKDKDKQREAVKQAVRRYRQKSKGITRISNNVIPGQAPDVIPGQAPDVIPGQAPDVIPTLKRISQPGVGDNDGFYEVEAPESVRPVILEPVRPEEVLIPKEAKPYAGPDGKIKHIHEPEPQSYNPMMVGYVPKTDCREPSTKLFREECITCEHLGGDENDRAVCAVVDGSCVYPPPKPEPQSHNSMMVGYVPPESKT</sequence>
<gene>
    <name evidence="2" type="ORF">LCGC14_1305700</name>
</gene>
<proteinExistence type="predicted"/>
<feature type="compositionally biased region" description="Basic and acidic residues" evidence="1">
    <location>
        <begin position="1"/>
        <end position="13"/>
    </location>
</feature>
<feature type="compositionally biased region" description="Basic residues" evidence="1">
    <location>
        <begin position="16"/>
        <end position="26"/>
    </location>
</feature>
<accession>A0A0F9NRF6</accession>
<dbReference type="AlphaFoldDB" id="A0A0F9NRF6"/>
<reference evidence="2" key="1">
    <citation type="journal article" date="2015" name="Nature">
        <title>Complex archaea that bridge the gap between prokaryotes and eukaryotes.</title>
        <authorList>
            <person name="Spang A."/>
            <person name="Saw J.H."/>
            <person name="Jorgensen S.L."/>
            <person name="Zaremba-Niedzwiedzka K."/>
            <person name="Martijn J."/>
            <person name="Lind A.E."/>
            <person name="van Eijk R."/>
            <person name="Schleper C."/>
            <person name="Guy L."/>
            <person name="Ettema T.J."/>
        </authorList>
    </citation>
    <scope>NUCLEOTIDE SEQUENCE</scope>
</reference>
<evidence type="ECO:0000313" key="2">
    <source>
        <dbReference type="EMBL" id="KKM83792.1"/>
    </source>
</evidence>
<name>A0A0F9NRF6_9ZZZZ</name>
<evidence type="ECO:0000256" key="1">
    <source>
        <dbReference type="SAM" id="MobiDB-lite"/>
    </source>
</evidence>